<dbReference type="AlphaFoldDB" id="C8X4P5"/>
<proteinExistence type="predicted"/>
<dbReference type="PROSITE" id="PS50975">
    <property type="entry name" value="ATP_GRASP"/>
    <property type="match status" value="1"/>
</dbReference>
<evidence type="ECO:0000313" key="4">
    <source>
        <dbReference type="Proteomes" id="UP000001052"/>
    </source>
</evidence>
<dbReference type="EMBL" id="CP001734">
    <property type="protein sequence ID" value="ACV69268.1"/>
    <property type="molecule type" value="Genomic_DNA"/>
</dbReference>
<keyword evidence="1" id="KW-0067">ATP-binding</keyword>
<evidence type="ECO:0000259" key="2">
    <source>
        <dbReference type="PROSITE" id="PS50975"/>
    </source>
</evidence>
<dbReference type="KEGG" id="drt:Dret_1984"/>
<dbReference type="PANTHER" id="PTHR21621">
    <property type="entry name" value="RIBOSOMAL PROTEIN S6 MODIFICATION PROTEIN"/>
    <property type="match status" value="1"/>
</dbReference>
<dbReference type="OrthoDB" id="7821534at2"/>
<name>C8X4P5_DESRD</name>
<dbReference type="InterPro" id="IPR027592">
    <property type="entry name" value="ATP-grasp_GAK"/>
</dbReference>
<feature type="domain" description="ATP-grasp" evidence="2">
    <location>
        <begin position="106"/>
        <end position="286"/>
    </location>
</feature>
<dbReference type="PANTHER" id="PTHR21621:SF0">
    <property type="entry name" value="BETA-CITRYLGLUTAMATE SYNTHASE B-RELATED"/>
    <property type="match status" value="1"/>
</dbReference>
<protein>
    <submittedName>
        <fullName evidence="3">RimK domain protein ATP-grasp</fullName>
    </submittedName>
</protein>
<dbReference type="GO" id="GO:0046872">
    <property type="term" value="F:metal ion binding"/>
    <property type="evidence" value="ECO:0007669"/>
    <property type="project" value="InterPro"/>
</dbReference>
<dbReference type="InterPro" id="IPR013651">
    <property type="entry name" value="ATP-grasp_RimK-type"/>
</dbReference>
<keyword evidence="4" id="KW-1185">Reference proteome</keyword>
<dbReference type="SUPFAM" id="SSF56059">
    <property type="entry name" value="Glutathione synthetase ATP-binding domain-like"/>
    <property type="match status" value="1"/>
</dbReference>
<dbReference type="eggNOG" id="COG0189">
    <property type="taxonomic scope" value="Bacteria"/>
</dbReference>
<reference evidence="3 4" key="2">
    <citation type="journal article" date="2010" name="Stand. Genomic Sci.">
        <title>Complete genome sequence of Desulfohalobium retbaense type strain (HR(100)).</title>
        <authorList>
            <person name="Spring S."/>
            <person name="Nolan M."/>
            <person name="Lapidus A."/>
            <person name="Glavina Del Rio T."/>
            <person name="Copeland A."/>
            <person name="Tice H."/>
            <person name="Cheng J.F."/>
            <person name="Lucas S."/>
            <person name="Land M."/>
            <person name="Chen F."/>
            <person name="Bruce D."/>
            <person name="Goodwin L."/>
            <person name="Pitluck S."/>
            <person name="Ivanova N."/>
            <person name="Mavromatis K."/>
            <person name="Mikhailova N."/>
            <person name="Pati A."/>
            <person name="Chen A."/>
            <person name="Palaniappan K."/>
            <person name="Hauser L."/>
            <person name="Chang Y.J."/>
            <person name="Jeffries C.D."/>
            <person name="Munk C."/>
            <person name="Kiss H."/>
            <person name="Chain P."/>
            <person name="Han C."/>
            <person name="Brettin T."/>
            <person name="Detter J.C."/>
            <person name="Schuler E."/>
            <person name="Goker M."/>
            <person name="Rohde M."/>
            <person name="Bristow J."/>
            <person name="Eisen J.A."/>
            <person name="Markowitz V."/>
            <person name="Hugenholtz P."/>
            <person name="Kyrpides N.C."/>
            <person name="Klenk H.P."/>
        </authorList>
    </citation>
    <scope>NUCLEOTIDE SEQUENCE [LARGE SCALE GENOMIC DNA]</scope>
    <source>
        <strain evidence="3 4">DSM 5692</strain>
    </source>
</reference>
<evidence type="ECO:0000256" key="1">
    <source>
        <dbReference type="PROSITE-ProRule" id="PRU00409"/>
    </source>
</evidence>
<organism evidence="3 4">
    <name type="scientific">Desulfohalobium retbaense (strain ATCC 49708 / DSM 5692 / JCM 16813 / HR100)</name>
    <dbReference type="NCBI Taxonomy" id="485915"/>
    <lineage>
        <taxon>Bacteria</taxon>
        <taxon>Pseudomonadati</taxon>
        <taxon>Thermodesulfobacteriota</taxon>
        <taxon>Desulfovibrionia</taxon>
        <taxon>Desulfovibrionales</taxon>
        <taxon>Desulfohalobiaceae</taxon>
        <taxon>Desulfohalobium</taxon>
    </lineage>
</organism>
<dbReference type="STRING" id="485915.Dret_1984"/>
<accession>C8X4P5</accession>
<dbReference type="GO" id="GO:0016879">
    <property type="term" value="F:ligase activity, forming carbon-nitrogen bonds"/>
    <property type="evidence" value="ECO:0007669"/>
    <property type="project" value="TreeGrafter"/>
</dbReference>
<dbReference type="InterPro" id="IPR013815">
    <property type="entry name" value="ATP_grasp_subdomain_1"/>
</dbReference>
<dbReference type="GO" id="GO:0005737">
    <property type="term" value="C:cytoplasm"/>
    <property type="evidence" value="ECO:0007669"/>
    <property type="project" value="TreeGrafter"/>
</dbReference>
<dbReference type="GO" id="GO:0005524">
    <property type="term" value="F:ATP binding"/>
    <property type="evidence" value="ECO:0007669"/>
    <property type="project" value="UniProtKB-UniRule"/>
</dbReference>
<keyword evidence="1" id="KW-0547">Nucleotide-binding</keyword>
<dbReference type="InterPro" id="IPR011761">
    <property type="entry name" value="ATP-grasp"/>
</dbReference>
<evidence type="ECO:0000313" key="3">
    <source>
        <dbReference type="EMBL" id="ACV69268.1"/>
    </source>
</evidence>
<dbReference type="Pfam" id="PF08443">
    <property type="entry name" value="RimK"/>
    <property type="match status" value="1"/>
</dbReference>
<dbReference type="HOGENOM" id="CLU_054353_2_0_7"/>
<dbReference type="NCBIfam" id="TIGR04356">
    <property type="entry name" value="grasp_GAK"/>
    <property type="match status" value="1"/>
</dbReference>
<reference evidence="4" key="1">
    <citation type="submission" date="2009-09" db="EMBL/GenBank/DDBJ databases">
        <title>The complete chromosome of Desulfohalobium retbaense DSM 5692.</title>
        <authorList>
            <consortium name="US DOE Joint Genome Institute (JGI-PGF)"/>
            <person name="Lucas S."/>
            <person name="Copeland A."/>
            <person name="Lapidus A."/>
            <person name="Glavina del Rio T."/>
            <person name="Dalin E."/>
            <person name="Tice H."/>
            <person name="Bruce D."/>
            <person name="Goodwin L."/>
            <person name="Pitluck S."/>
            <person name="Kyrpides N."/>
            <person name="Mavromatis K."/>
            <person name="Ivanova N."/>
            <person name="Mikhailova N."/>
            <person name="Munk A.C."/>
            <person name="Brettin T."/>
            <person name="Detter J.C."/>
            <person name="Han C."/>
            <person name="Tapia R."/>
            <person name="Larimer F."/>
            <person name="Land M."/>
            <person name="Hauser L."/>
            <person name="Markowitz V."/>
            <person name="Cheng J.-F."/>
            <person name="Hugenholtz P."/>
            <person name="Woyke T."/>
            <person name="Wu D."/>
            <person name="Spring S."/>
            <person name="Klenk H.-P."/>
            <person name="Eisen J.A."/>
        </authorList>
    </citation>
    <scope>NUCLEOTIDE SEQUENCE [LARGE SCALE GENOMIC DNA]</scope>
    <source>
        <strain evidence="4">DSM 5692</strain>
    </source>
</reference>
<dbReference type="Proteomes" id="UP000001052">
    <property type="component" value="Chromosome"/>
</dbReference>
<sequence length="292" mass="32350">MPKIAVVGTTAGWSSEKLTATVAGHTGFHLLVDMNRCVLDLERNTVWFENHDLSTMDAIMIKKIGARYSPDLLDRLEYLRLLESKGVPIFSAPRKIMGVLDRLSCTVTLREAGIPMPPTQITESPEQALRIVKEYGEAVFKPLFTSKARGMEIIRADDHPEEAIAAYRETNPIMYIQKKIELPDQDLGLAFLGGEYLTTYARQKTNGAWNTTTNSGGKYAPFTPQAETIELARKAQALFGLDFTCVDVAETEEGPLVFEVSAFGGFRGIQEASGQDAAQLYLDYVLQRIGHV</sequence>
<dbReference type="Gene3D" id="3.30.470.20">
    <property type="entry name" value="ATP-grasp fold, B domain"/>
    <property type="match status" value="1"/>
</dbReference>
<dbReference type="Gene3D" id="3.30.1490.20">
    <property type="entry name" value="ATP-grasp fold, A domain"/>
    <property type="match status" value="1"/>
</dbReference>
<dbReference type="RefSeq" id="WP_015752411.1">
    <property type="nucleotide sequence ID" value="NC_013223.1"/>
</dbReference>
<gene>
    <name evidence="3" type="ordered locus">Dret_1984</name>
</gene>